<sequence length="138" mass="15804">MDQISEQFSQLNLPEKGFVTKSQKNLPQLHFEDHFFRLNDSNDANKNNLNGKNIKWRCTYSTCLVKCQTNGCIIGEYYDILNFEGQHVEAPDTTKLAKLEYRRKITELATSSEAPRKIVLKAKTESLLTEEQMACAPS</sequence>
<evidence type="ECO:0000313" key="2">
    <source>
        <dbReference type="Proteomes" id="UP000663879"/>
    </source>
</evidence>
<dbReference type="Gene3D" id="2.20.25.240">
    <property type="match status" value="1"/>
</dbReference>
<keyword evidence="2" id="KW-1185">Reference proteome</keyword>
<feature type="non-terminal residue" evidence="1">
    <location>
        <position position="138"/>
    </location>
</feature>
<dbReference type="Proteomes" id="UP000663879">
    <property type="component" value="Unassembled WGS sequence"/>
</dbReference>
<gene>
    <name evidence="1" type="ORF">OXX778_LOCUS11020</name>
</gene>
<dbReference type="EMBL" id="CAJNOC010001815">
    <property type="protein sequence ID" value="CAF0893239.1"/>
    <property type="molecule type" value="Genomic_DNA"/>
</dbReference>
<name>A0A813Z2J2_9BILA</name>
<reference evidence="1" key="1">
    <citation type="submission" date="2021-02" db="EMBL/GenBank/DDBJ databases">
        <authorList>
            <person name="Nowell W R."/>
        </authorList>
    </citation>
    <scope>NUCLEOTIDE SEQUENCE</scope>
    <source>
        <strain evidence="1">Ploen Becks lab</strain>
    </source>
</reference>
<protein>
    <recommendedName>
        <fullName evidence="3">FLYWCH-type domain-containing protein</fullName>
    </recommendedName>
</protein>
<evidence type="ECO:0008006" key="3">
    <source>
        <dbReference type="Google" id="ProtNLM"/>
    </source>
</evidence>
<dbReference type="AlphaFoldDB" id="A0A813Z2J2"/>
<proteinExistence type="predicted"/>
<organism evidence="1 2">
    <name type="scientific">Brachionus calyciflorus</name>
    <dbReference type="NCBI Taxonomy" id="104777"/>
    <lineage>
        <taxon>Eukaryota</taxon>
        <taxon>Metazoa</taxon>
        <taxon>Spiralia</taxon>
        <taxon>Gnathifera</taxon>
        <taxon>Rotifera</taxon>
        <taxon>Eurotatoria</taxon>
        <taxon>Monogononta</taxon>
        <taxon>Pseudotrocha</taxon>
        <taxon>Ploima</taxon>
        <taxon>Brachionidae</taxon>
        <taxon>Brachionus</taxon>
    </lineage>
</organism>
<comment type="caution">
    <text evidence="1">The sequence shown here is derived from an EMBL/GenBank/DDBJ whole genome shotgun (WGS) entry which is preliminary data.</text>
</comment>
<accession>A0A813Z2J2</accession>
<evidence type="ECO:0000313" key="1">
    <source>
        <dbReference type="EMBL" id="CAF0893239.1"/>
    </source>
</evidence>